<evidence type="ECO:0000313" key="2">
    <source>
        <dbReference type="EMBL" id="RIA81153.1"/>
    </source>
</evidence>
<protein>
    <submittedName>
        <fullName evidence="2">Uncharacterized protein</fullName>
    </submittedName>
</protein>
<sequence length="127" mass="14892">MAVAIKQISNYLVLDPDFKKNCISIFNKRWAQFDTDTYLVAFFLHPKYRAAMKIWSKFGSNENGCKILLSQLRSYSEYNPPYDMEYTDAMINNDDLFIENEEDDIDSDDESIDLNEDDANNDFKQTL</sequence>
<gene>
    <name evidence="2" type="ORF">C1645_837458</name>
</gene>
<name>A0A397S404_9GLOM</name>
<keyword evidence="3" id="KW-1185">Reference proteome</keyword>
<feature type="compositionally biased region" description="Acidic residues" evidence="1">
    <location>
        <begin position="107"/>
        <end position="120"/>
    </location>
</feature>
<dbReference type="AlphaFoldDB" id="A0A397S404"/>
<feature type="region of interest" description="Disordered" evidence="1">
    <location>
        <begin position="107"/>
        <end position="127"/>
    </location>
</feature>
<dbReference type="Proteomes" id="UP000265703">
    <property type="component" value="Unassembled WGS sequence"/>
</dbReference>
<reference evidence="2 3" key="1">
    <citation type="submission" date="2018-06" db="EMBL/GenBank/DDBJ databases">
        <title>Comparative genomics reveals the genomic features of Rhizophagus irregularis, R. cerebriforme, R. diaphanum and Gigaspora rosea, and their symbiotic lifestyle signature.</title>
        <authorList>
            <person name="Morin E."/>
            <person name="San Clemente H."/>
            <person name="Chen E.C.H."/>
            <person name="De La Providencia I."/>
            <person name="Hainaut M."/>
            <person name="Kuo A."/>
            <person name="Kohler A."/>
            <person name="Murat C."/>
            <person name="Tang N."/>
            <person name="Roy S."/>
            <person name="Loubradou J."/>
            <person name="Henrissat B."/>
            <person name="Grigoriev I.V."/>
            <person name="Corradi N."/>
            <person name="Roux C."/>
            <person name="Martin F.M."/>
        </authorList>
    </citation>
    <scope>NUCLEOTIDE SEQUENCE [LARGE SCALE GENOMIC DNA]</scope>
    <source>
        <strain evidence="2 3">DAOM 227022</strain>
    </source>
</reference>
<organism evidence="2 3">
    <name type="scientific">Glomus cerebriforme</name>
    <dbReference type="NCBI Taxonomy" id="658196"/>
    <lineage>
        <taxon>Eukaryota</taxon>
        <taxon>Fungi</taxon>
        <taxon>Fungi incertae sedis</taxon>
        <taxon>Mucoromycota</taxon>
        <taxon>Glomeromycotina</taxon>
        <taxon>Glomeromycetes</taxon>
        <taxon>Glomerales</taxon>
        <taxon>Glomeraceae</taxon>
        <taxon>Glomus</taxon>
    </lineage>
</organism>
<evidence type="ECO:0000313" key="3">
    <source>
        <dbReference type="Proteomes" id="UP000265703"/>
    </source>
</evidence>
<dbReference type="OrthoDB" id="2432624at2759"/>
<dbReference type="EMBL" id="QKYT01000840">
    <property type="protein sequence ID" value="RIA81153.1"/>
    <property type="molecule type" value="Genomic_DNA"/>
</dbReference>
<comment type="caution">
    <text evidence="2">The sequence shown here is derived from an EMBL/GenBank/DDBJ whole genome shotgun (WGS) entry which is preliminary data.</text>
</comment>
<evidence type="ECO:0000256" key="1">
    <source>
        <dbReference type="SAM" id="MobiDB-lite"/>
    </source>
</evidence>
<proteinExistence type="predicted"/>
<accession>A0A397S404</accession>